<gene>
    <name evidence="1" type="primary">HSX11</name>
    <name evidence="1" type="ORF">LOY88_000760</name>
</gene>
<accession>A0ACB8V447</accession>
<comment type="caution">
    <text evidence="1">The sequence shown here is derived from an EMBL/GenBank/DDBJ whole genome shotgun (WGS) entry which is preliminary data.</text>
</comment>
<name>A0ACB8V447_9EURO</name>
<dbReference type="EMBL" id="JALBCA010000008">
    <property type="protein sequence ID" value="KAI2392104.1"/>
    <property type="molecule type" value="Genomic_DNA"/>
</dbReference>
<proteinExistence type="predicted"/>
<organism evidence="1">
    <name type="scientific">Ophidiomyces ophidiicola</name>
    <dbReference type="NCBI Taxonomy" id="1387563"/>
    <lineage>
        <taxon>Eukaryota</taxon>
        <taxon>Fungi</taxon>
        <taxon>Dikarya</taxon>
        <taxon>Ascomycota</taxon>
        <taxon>Pezizomycotina</taxon>
        <taxon>Eurotiomycetes</taxon>
        <taxon>Eurotiomycetidae</taxon>
        <taxon>Onygenales</taxon>
        <taxon>Onygenaceae</taxon>
        <taxon>Ophidiomyces</taxon>
    </lineage>
</organism>
<keyword evidence="1" id="KW-0808">Transferase</keyword>
<keyword evidence="1" id="KW-0328">Glycosyltransferase</keyword>
<sequence length="533" mass="60551">MTRHYSKAPQKAISTTALPHTDIPHVTIIRPVKGIEPFLYDCLAASIRQDYPRDKLTIYFCVSSIQDPAYTIVMRVLQDFPDADARVFIEPPYEYTELGPNPKIRNMSRAYREAKGDIVWIMDCNIWLSKGVCGRMVDRLCGLNPKINGGQKFKFVHHLPIVVDVPLHCPDEKSAVSSGQPMGNTNSRDKDFSTAGSLLSRAGGRLEELFLASSHPKMYAAINTVLIAPCIIGKSAMFRRSHLNYITSTPPKHAKRVNRRPGIDYFSDNICEDHLIGDRLWNARVFQEAELHEKWGKHDLAFGDMAIQPMSGMSVASYFDRRVRWLRVRKFTVLLATLVEPGTESFLCSLYLAFGLTTSIPARYPEYCSYLGNWSAFVSIWFVSILVWMVTDWTVYLRLHSGVTVEVDEHTPSFARPLPKSWFARRPFRDWLFAWLGREALAFPIWIWSFYGGTTVIWRDKVFKVGLDAVTYEIGQATGQAKKAQEKSLTIRQALDEGRGGAASSDVRRRTPKESFIRNMVTARFTEPELSAS</sequence>
<evidence type="ECO:0000313" key="1">
    <source>
        <dbReference type="EMBL" id="KAI2392104.1"/>
    </source>
</evidence>
<dbReference type="EC" id="2.4.1.80" evidence="1"/>
<protein>
    <submittedName>
        <fullName evidence="1">Ceramide glucosyltransferase</fullName>
        <ecNumber evidence="1">2.4.1.80</ecNumber>
    </submittedName>
</protein>
<reference evidence="1" key="1">
    <citation type="journal article" date="2022" name="bioRxiv">
        <title>Population genetic analysis of Ophidiomyces ophidiicola, the causative agent of snake fungal disease, indicates recent introductions to the USA.</title>
        <authorList>
            <person name="Ladner J.T."/>
            <person name="Palmer J.M."/>
            <person name="Ettinger C.L."/>
            <person name="Stajich J.E."/>
            <person name="Farrell T.M."/>
            <person name="Glorioso B.M."/>
            <person name="Lawson B."/>
            <person name="Price S.J."/>
            <person name="Stengle A.G."/>
            <person name="Grear D.A."/>
            <person name="Lorch J.M."/>
        </authorList>
    </citation>
    <scope>NUCLEOTIDE SEQUENCE</scope>
    <source>
        <strain evidence="1">NWHC 24266-5</strain>
    </source>
</reference>